<feature type="chain" id="PRO_5042810089" evidence="1">
    <location>
        <begin position="21"/>
        <end position="150"/>
    </location>
</feature>
<gene>
    <name evidence="2" type="ORF">OC842_001629</name>
</gene>
<keyword evidence="3" id="KW-1185">Reference proteome</keyword>
<evidence type="ECO:0000256" key="1">
    <source>
        <dbReference type="SAM" id="SignalP"/>
    </source>
</evidence>
<dbReference type="EMBL" id="JAPDMQ010000059">
    <property type="protein sequence ID" value="KAK0537483.1"/>
    <property type="molecule type" value="Genomic_DNA"/>
</dbReference>
<sequence length="150" mass="16047">MNLALILSLVLALAASVASASFSSPGGPSLADPKHLSLGEAARHVIKYIAPPDLIADLSWLSVPAAAARAEPPVPAEPVPDLLYDIWATHYRQWEATMTDINERIGRLEHLQPEGRQQVEALLAQARQTSDRAKAVLAEMTRAGGPHPPP</sequence>
<proteinExistence type="predicted"/>
<feature type="signal peptide" evidence="1">
    <location>
        <begin position="1"/>
        <end position="20"/>
    </location>
</feature>
<name>A0AAN6GEQ7_9BASI</name>
<reference evidence="2" key="1">
    <citation type="journal article" date="2023" name="PhytoFront">
        <title>Draft Genome Resources of Seven Strains of Tilletia horrida, Causal Agent of Kernel Smut of Rice.</title>
        <authorList>
            <person name="Khanal S."/>
            <person name="Antony Babu S."/>
            <person name="Zhou X.G."/>
        </authorList>
    </citation>
    <scope>NUCLEOTIDE SEQUENCE</scope>
    <source>
        <strain evidence="2">TX3</strain>
    </source>
</reference>
<keyword evidence="1" id="KW-0732">Signal</keyword>
<dbReference type="AlphaFoldDB" id="A0AAN6GEQ7"/>
<protein>
    <submittedName>
        <fullName evidence="2">Uncharacterized protein</fullName>
    </submittedName>
</protein>
<accession>A0AAN6GEQ7</accession>
<comment type="caution">
    <text evidence="2">The sequence shown here is derived from an EMBL/GenBank/DDBJ whole genome shotgun (WGS) entry which is preliminary data.</text>
</comment>
<evidence type="ECO:0000313" key="3">
    <source>
        <dbReference type="Proteomes" id="UP001176521"/>
    </source>
</evidence>
<evidence type="ECO:0000313" key="2">
    <source>
        <dbReference type="EMBL" id="KAK0537483.1"/>
    </source>
</evidence>
<dbReference type="Proteomes" id="UP001176521">
    <property type="component" value="Unassembled WGS sequence"/>
</dbReference>
<organism evidence="2 3">
    <name type="scientific">Tilletia horrida</name>
    <dbReference type="NCBI Taxonomy" id="155126"/>
    <lineage>
        <taxon>Eukaryota</taxon>
        <taxon>Fungi</taxon>
        <taxon>Dikarya</taxon>
        <taxon>Basidiomycota</taxon>
        <taxon>Ustilaginomycotina</taxon>
        <taxon>Exobasidiomycetes</taxon>
        <taxon>Tilletiales</taxon>
        <taxon>Tilletiaceae</taxon>
        <taxon>Tilletia</taxon>
    </lineage>
</organism>